<dbReference type="EMBL" id="JAGIZQ010000003">
    <property type="protein sequence ID" value="KAH6637067.1"/>
    <property type="molecule type" value="Genomic_DNA"/>
</dbReference>
<accession>A0ACB7PFG2</accession>
<proteinExistence type="predicted"/>
<gene>
    <name evidence="1" type="ORF">F5144DRAFT_592033</name>
</gene>
<keyword evidence="2" id="KW-1185">Reference proteome</keyword>
<organism evidence="1 2">
    <name type="scientific">Chaetomium tenue</name>
    <dbReference type="NCBI Taxonomy" id="1854479"/>
    <lineage>
        <taxon>Eukaryota</taxon>
        <taxon>Fungi</taxon>
        <taxon>Dikarya</taxon>
        <taxon>Ascomycota</taxon>
        <taxon>Pezizomycotina</taxon>
        <taxon>Sordariomycetes</taxon>
        <taxon>Sordariomycetidae</taxon>
        <taxon>Sordariales</taxon>
        <taxon>Chaetomiaceae</taxon>
        <taxon>Chaetomium</taxon>
    </lineage>
</organism>
<protein>
    <submittedName>
        <fullName evidence="1">Uncharacterized protein</fullName>
    </submittedName>
</protein>
<reference evidence="1 2" key="1">
    <citation type="journal article" date="2021" name="Nat. Commun.">
        <title>Genetic determinants of endophytism in the Arabidopsis root mycobiome.</title>
        <authorList>
            <person name="Mesny F."/>
            <person name="Miyauchi S."/>
            <person name="Thiergart T."/>
            <person name="Pickel B."/>
            <person name="Atanasova L."/>
            <person name="Karlsson M."/>
            <person name="Huettel B."/>
            <person name="Barry K.W."/>
            <person name="Haridas S."/>
            <person name="Chen C."/>
            <person name="Bauer D."/>
            <person name="Andreopoulos W."/>
            <person name="Pangilinan J."/>
            <person name="LaButti K."/>
            <person name="Riley R."/>
            <person name="Lipzen A."/>
            <person name="Clum A."/>
            <person name="Drula E."/>
            <person name="Henrissat B."/>
            <person name="Kohler A."/>
            <person name="Grigoriev I.V."/>
            <person name="Martin F.M."/>
            <person name="Hacquard S."/>
        </authorList>
    </citation>
    <scope>NUCLEOTIDE SEQUENCE [LARGE SCALE GENOMIC DNA]</scope>
    <source>
        <strain evidence="1 2">MPI-SDFR-AT-0079</strain>
    </source>
</reference>
<dbReference type="Proteomes" id="UP000724584">
    <property type="component" value="Unassembled WGS sequence"/>
</dbReference>
<sequence length="231" mass="25138">MVAAARSPGGERVTLTWARHLDKLRRRTIPVGLRRGGKQRRTSRRLISTQAPKQQRVRIPVGFGATGWWETQEHCCGKRAKGKVSCIERVALREGGGRDVRRDKPGQGALGLSVAPNGGSFSTVRSMCLKVWGVRGGTDSFIKGVRLGASKEGDDASMRRHRRAHQQNNNPHDRRSREMPGVTGGEAACWGSISPVALMFDAVPQAGPGDDASEACVGVKKSTYTSYIMYV</sequence>
<evidence type="ECO:0000313" key="2">
    <source>
        <dbReference type="Proteomes" id="UP000724584"/>
    </source>
</evidence>
<comment type="caution">
    <text evidence="1">The sequence shown here is derived from an EMBL/GenBank/DDBJ whole genome shotgun (WGS) entry which is preliminary data.</text>
</comment>
<name>A0ACB7PFG2_9PEZI</name>
<evidence type="ECO:0000313" key="1">
    <source>
        <dbReference type="EMBL" id="KAH6637067.1"/>
    </source>
</evidence>